<gene>
    <name evidence="2" type="ORF">GJ700_00130</name>
</gene>
<name>A0A7X2IHX8_9BURK</name>
<dbReference type="EMBL" id="WKJJ01000001">
    <property type="protein sequence ID" value="MRV70130.1"/>
    <property type="molecule type" value="Genomic_DNA"/>
</dbReference>
<proteinExistence type="predicted"/>
<feature type="domain" description="DUF4214" evidence="1">
    <location>
        <begin position="477"/>
        <end position="546"/>
    </location>
</feature>
<dbReference type="InterPro" id="IPR025282">
    <property type="entry name" value="DUF4214"/>
</dbReference>
<sequence>MWNVAIKYDDPQNFLADKTLFSGALQSVVNYLNTFIQGSATLDLTVQVSQTSTGRFAGGGAVYTESSAGGLTYVLASAARELGGGANQNAGSADLTIYVDPTSTYFQSLSFDTNPYLASRNVPSNMTDGQTVLLHEIMHGLGFGSYRNFSTGAYGGSTRTLLDKYTVQSGASYLLASPTFALYGVKPVEITSTSVSQNYAHLANLNNVTNGYVDDLMNGLYFYLGNRYYMSQLDLMVLRDLGFNVTIPETLPLSYSALTGKGQVTPTIVAQGSVSLASNLVKVSGTSAPGASTSVLEHGKLLGTTTAGVDGHWSLDVVADPALAASSLVARDGSHAIDSALLALGRGSGNLHLYASDVYLNLLGGAGKDVFTPGERTVRIDGGAGVDTVEYSGVRGAYTVAVSAGGINVTDGLGVDQLTGIERLHFADGNVALDTGAAVAGQAYRIYQAAFNRTPDAAGVGYWISVMDQGASLREVAAAFVRSEEFLARYGANPTNDEIVTRFYENVLHRAPEPGGYQYWLNVLNNKEATTAEVLAYFADGPENVAAVATVIGNGYSYIPYG</sequence>
<dbReference type="RefSeq" id="WP_154370637.1">
    <property type="nucleotide sequence ID" value="NZ_WKJJ01000001.1"/>
</dbReference>
<evidence type="ECO:0000313" key="3">
    <source>
        <dbReference type="Proteomes" id="UP000446768"/>
    </source>
</evidence>
<dbReference type="AlphaFoldDB" id="A0A7X2IHX8"/>
<dbReference type="SUPFAM" id="SSF51120">
    <property type="entry name" value="beta-Roll"/>
    <property type="match status" value="1"/>
</dbReference>
<evidence type="ECO:0000313" key="2">
    <source>
        <dbReference type="EMBL" id="MRV70130.1"/>
    </source>
</evidence>
<dbReference type="Proteomes" id="UP000446768">
    <property type="component" value="Unassembled WGS sequence"/>
</dbReference>
<dbReference type="SUPFAM" id="SSF55486">
    <property type="entry name" value="Metalloproteases ('zincins'), catalytic domain"/>
    <property type="match status" value="1"/>
</dbReference>
<dbReference type="InterPro" id="IPR038255">
    <property type="entry name" value="PBS_linker_sf"/>
</dbReference>
<reference evidence="2 3" key="1">
    <citation type="submission" date="2019-11" db="EMBL/GenBank/DDBJ databases">
        <title>Novel species isolated from a subtropical stream in China.</title>
        <authorList>
            <person name="Lu H."/>
        </authorList>
    </citation>
    <scope>NUCLEOTIDE SEQUENCE [LARGE SCALE GENOMIC DNA]</scope>
    <source>
        <strain evidence="2 3">FT92W</strain>
    </source>
</reference>
<dbReference type="Gene3D" id="1.10.3130.20">
    <property type="entry name" value="Phycobilisome linker domain"/>
    <property type="match status" value="1"/>
</dbReference>
<dbReference type="InterPro" id="IPR011049">
    <property type="entry name" value="Serralysin-like_metalloprot_C"/>
</dbReference>
<protein>
    <submittedName>
        <fullName evidence="2">DUF4214 domain-containing protein</fullName>
    </submittedName>
</protein>
<dbReference type="Pfam" id="PF13946">
    <property type="entry name" value="DUF4214"/>
    <property type="match status" value="1"/>
</dbReference>
<comment type="caution">
    <text evidence="2">The sequence shown here is derived from an EMBL/GenBank/DDBJ whole genome shotgun (WGS) entry which is preliminary data.</text>
</comment>
<evidence type="ECO:0000259" key="1">
    <source>
        <dbReference type="Pfam" id="PF13946"/>
    </source>
</evidence>
<organism evidence="2 3">
    <name type="scientific">Pseudoduganella rivuli</name>
    <dbReference type="NCBI Taxonomy" id="2666085"/>
    <lineage>
        <taxon>Bacteria</taxon>
        <taxon>Pseudomonadati</taxon>
        <taxon>Pseudomonadota</taxon>
        <taxon>Betaproteobacteria</taxon>
        <taxon>Burkholderiales</taxon>
        <taxon>Oxalobacteraceae</taxon>
        <taxon>Telluria group</taxon>
        <taxon>Pseudoduganella</taxon>
    </lineage>
</organism>
<accession>A0A7X2IHX8</accession>
<keyword evidence="3" id="KW-1185">Reference proteome</keyword>